<keyword evidence="1" id="KW-0645">Protease</keyword>
<dbReference type="GO" id="GO:0006508">
    <property type="term" value="P:proteolysis"/>
    <property type="evidence" value="ECO:0007669"/>
    <property type="project" value="InterPro"/>
</dbReference>
<dbReference type="Gene3D" id="1.10.1370.30">
    <property type="match status" value="2"/>
</dbReference>
<keyword evidence="1" id="KW-0378">Hydrolase</keyword>
<dbReference type="EC" id="3.4.17.19" evidence="1"/>
<dbReference type="PANTHER" id="PTHR34217">
    <property type="entry name" value="METAL-DEPENDENT CARBOXYPEPTIDASE"/>
    <property type="match status" value="1"/>
</dbReference>
<sequence>MVAEISRATTLAEPAWRRARADRDFGSLVRHLRTILDLQRAAAEHLGYDDHPYDGLLDRYEPGATKSRLEPMFEDLKSGTAGMVRAAADGRTASLRGTFDEGMQETFGKFIASAFGYDWARGRQDRAPHPFCITFGGPGDVRISTRLSPALFATLHEAGPPKDDNRGVLQDDHWAIGLFGYFPTYTLGNVLSVQLFEAALKEHPEIPGEIERGEFGTLLAWLRKNVHLNGKKHDPEALIENATGRPPDTGPYLRYLGEKFGEVYDL</sequence>
<dbReference type="PANTHER" id="PTHR34217:SF1">
    <property type="entry name" value="CARBOXYPEPTIDASE 1"/>
    <property type="match status" value="1"/>
</dbReference>
<organism evidence="1">
    <name type="scientific">uncultured Rubrobacteraceae bacterium</name>
    <dbReference type="NCBI Taxonomy" id="349277"/>
    <lineage>
        <taxon>Bacteria</taxon>
        <taxon>Bacillati</taxon>
        <taxon>Actinomycetota</taxon>
        <taxon>Rubrobacteria</taxon>
        <taxon>Rubrobacterales</taxon>
        <taxon>Rubrobacteraceae</taxon>
        <taxon>environmental samples</taxon>
    </lineage>
</organism>
<dbReference type="PROSITE" id="PS52034">
    <property type="entry name" value="PEPTIDASE_M32"/>
    <property type="match status" value="2"/>
</dbReference>
<evidence type="ECO:0000313" key="1">
    <source>
        <dbReference type="EMBL" id="CAA9413022.1"/>
    </source>
</evidence>
<proteinExistence type="predicted"/>
<dbReference type="AlphaFoldDB" id="A0A6J4PKR0"/>
<dbReference type="InterPro" id="IPR001333">
    <property type="entry name" value="Peptidase_M32_Taq"/>
</dbReference>
<gene>
    <name evidence="1" type="ORF">AVDCRST_MAG55-1445</name>
</gene>
<reference evidence="1" key="1">
    <citation type="submission" date="2020-02" db="EMBL/GenBank/DDBJ databases">
        <authorList>
            <person name="Meier V. D."/>
        </authorList>
    </citation>
    <scope>NUCLEOTIDE SEQUENCE</scope>
    <source>
        <strain evidence="1">AVDCRST_MAG55</strain>
    </source>
</reference>
<dbReference type="PRINTS" id="PR00998">
    <property type="entry name" value="CRBOXYPTASET"/>
</dbReference>
<protein>
    <submittedName>
        <fullName evidence="1">Thermostable carboxypeptidase 1</fullName>
        <ecNumber evidence="1">3.4.17.19</ecNumber>
    </submittedName>
</protein>
<name>A0A6J4PKR0_9ACTN</name>
<keyword evidence="1" id="KW-0121">Carboxypeptidase</keyword>
<dbReference type="EMBL" id="CADCUZ010000061">
    <property type="protein sequence ID" value="CAA9413022.1"/>
    <property type="molecule type" value="Genomic_DNA"/>
</dbReference>
<dbReference type="SUPFAM" id="SSF55486">
    <property type="entry name" value="Metalloproteases ('zincins'), catalytic domain"/>
    <property type="match status" value="1"/>
</dbReference>
<accession>A0A6J4PKR0</accession>
<dbReference type="Pfam" id="PF02074">
    <property type="entry name" value="Peptidase_M32"/>
    <property type="match status" value="2"/>
</dbReference>
<dbReference type="GO" id="GO:0004181">
    <property type="term" value="F:metallocarboxypeptidase activity"/>
    <property type="evidence" value="ECO:0007669"/>
    <property type="project" value="InterPro"/>
</dbReference>